<dbReference type="Proteomes" id="UP001168098">
    <property type="component" value="Unassembled WGS sequence"/>
</dbReference>
<feature type="domain" description="HTH myb-type" evidence="8">
    <location>
        <begin position="199"/>
        <end position="259"/>
    </location>
</feature>
<dbReference type="InterPro" id="IPR046955">
    <property type="entry name" value="PHR1-like"/>
</dbReference>
<dbReference type="Gene3D" id="1.10.10.60">
    <property type="entry name" value="Homeodomain-like"/>
    <property type="match status" value="1"/>
</dbReference>
<evidence type="ECO:0000256" key="3">
    <source>
        <dbReference type="ARBA" id="ARBA00023015"/>
    </source>
</evidence>
<keyword evidence="5" id="KW-0804">Transcription</keyword>
<dbReference type="InterPro" id="IPR006447">
    <property type="entry name" value="Myb_dom_plants"/>
</dbReference>
<keyword evidence="10" id="KW-1185">Reference proteome</keyword>
<protein>
    <recommendedName>
        <fullName evidence="8">HTH myb-type domain-containing protein</fullName>
    </recommendedName>
</protein>
<evidence type="ECO:0000256" key="4">
    <source>
        <dbReference type="ARBA" id="ARBA00023054"/>
    </source>
</evidence>
<sequence>MNTQKIDCQARIQQNHGVIPDYGIEFGPRSSQFLGAWNMGICSQQPLATDGGSQLQTLGPAKPSSTIMSRFDSPASAFYATERFMGFSQYDHQASNPLLYSQSSTSSDSKLDNFSIDSNSTPPADPNFQFRNTFQSVMRASSENPNTIQCPSIPFDGNQDIRVCGYLYGSPLAQQAQCTRSSSSGGVSVASANPVSPVLHSKARIRWTPDLHERFVECVNRLGGAEKATPKAILKLMDSEGLTIFHVKSHLQKYRIAKYMPESAEGKSEKRACTDDLPHLDNKTSGMQFKEALQMQLDVQRRLHEQLEIQRNLQLRIEEQGRQLKMMFEQQQQTNRSFMEADEDLDIMSLEDPSTSLDQVENLSAQGSGNTRFPSKIS</sequence>
<evidence type="ECO:0000259" key="8">
    <source>
        <dbReference type="PROSITE" id="PS51294"/>
    </source>
</evidence>
<dbReference type="PANTHER" id="PTHR31499">
    <property type="entry name" value="MYB FAMILY TRANSCRIPTION FACTOR PHL11"/>
    <property type="match status" value="1"/>
</dbReference>
<name>A0AA39DSB2_VITRO</name>
<comment type="subcellular location">
    <subcellularLocation>
        <location evidence="1">Nucleus</location>
    </subcellularLocation>
</comment>
<evidence type="ECO:0000256" key="5">
    <source>
        <dbReference type="ARBA" id="ARBA00023163"/>
    </source>
</evidence>
<evidence type="ECO:0000256" key="1">
    <source>
        <dbReference type="ARBA" id="ARBA00004123"/>
    </source>
</evidence>
<dbReference type="InterPro" id="IPR017930">
    <property type="entry name" value="Myb_dom"/>
</dbReference>
<reference evidence="9 10" key="1">
    <citation type="journal article" date="2023" name="BMC Biotechnol.">
        <title>Vitis rotundifolia cv Carlos genome sequencing.</title>
        <authorList>
            <person name="Huff M."/>
            <person name="Hulse-Kemp A."/>
            <person name="Scheffler B."/>
            <person name="Youngblood R."/>
            <person name="Simpson S."/>
            <person name="Babiker E."/>
            <person name="Staton M."/>
        </authorList>
    </citation>
    <scope>NUCLEOTIDE SEQUENCE [LARGE SCALE GENOMIC DNA]</scope>
    <source>
        <tissue evidence="9">Leaf</tissue>
    </source>
</reference>
<evidence type="ECO:0000313" key="9">
    <source>
        <dbReference type="EMBL" id="KAJ9695516.1"/>
    </source>
</evidence>
<dbReference type="PANTHER" id="PTHR31499:SF85">
    <property type="entry name" value="TRANSCRIPTION FACTOR MYB-RELATED FAMILY"/>
    <property type="match status" value="1"/>
</dbReference>
<dbReference type="AlphaFoldDB" id="A0AA39DSB2"/>
<dbReference type="GO" id="GO:0003700">
    <property type="term" value="F:DNA-binding transcription factor activity"/>
    <property type="evidence" value="ECO:0007669"/>
    <property type="project" value="InterPro"/>
</dbReference>
<dbReference type="InterPro" id="IPR025756">
    <property type="entry name" value="Myb_CC_LHEQLE"/>
</dbReference>
<organism evidence="9 10">
    <name type="scientific">Vitis rotundifolia</name>
    <name type="common">Muscadine grape</name>
    <dbReference type="NCBI Taxonomy" id="103349"/>
    <lineage>
        <taxon>Eukaryota</taxon>
        <taxon>Viridiplantae</taxon>
        <taxon>Streptophyta</taxon>
        <taxon>Embryophyta</taxon>
        <taxon>Tracheophyta</taxon>
        <taxon>Spermatophyta</taxon>
        <taxon>Magnoliopsida</taxon>
        <taxon>eudicotyledons</taxon>
        <taxon>Gunneridae</taxon>
        <taxon>Pentapetalae</taxon>
        <taxon>rosids</taxon>
        <taxon>Vitales</taxon>
        <taxon>Vitaceae</taxon>
        <taxon>Viteae</taxon>
        <taxon>Vitis</taxon>
    </lineage>
</organism>
<dbReference type="EMBL" id="JARBHA010000008">
    <property type="protein sequence ID" value="KAJ9695516.1"/>
    <property type="molecule type" value="Genomic_DNA"/>
</dbReference>
<dbReference type="SUPFAM" id="SSF46689">
    <property type="entry name" value="Homeodomain-like"/>
    <property type="match status" value="1"/>
</dbReference>
<dbReference type="Pfam" id="PF00249">
    <property type="entry name" value="Myb_DNA-binding"/>
    <property type="match status" value="1"/>
</dbReference>
<comment type="caution">
    <text evidence="9">The sequence shown here is derived from an EMBL/GenBank/DDBJ whole genome shotgun (WGS) entry which is preliminary data.</text>
</comment>
<evidence type="ECO:0000256" key="2">
    <source>
        <dbReference type="ARBA" id="ARBA00006783"/>
    </source>
</evidence>
<evidence type="ECO:0000256" key="6">
    <source>
        <dbReference type="ARBA" id="ARBA00023242"/>
    </source>
</evidence>
<proteinExistence type="inferred from homology"/>
<dbReference type="InterPro" id="IPR001005">
    <property type="entry name" value="SANT/Myb"/>
</dbReference>
<feature type="region of interest" description="Disordered" evidence="7">
    <location>
        <begin position="110"/>
        <end position="129"/>
    </location>
</feature>
<dbReference type="NCBIfam" id="TIGR01557">
    <property type="entry name" value="myb_SHAQKYF"/>
    <property type="match status" value="1"/>
</dbReference>
<evidence type="ECO:0000313" key="10">
    <source>
        <dbReference type="Proteomes" id="UP001168098"/>
    </source>
</evidence>
<evidence type="ECO:0000256" key="7">
    <source>
        <dbReference type="SAM" id="MobiDB-lite"/>
    </source>
</evidence>
<dbReference type="Pfam" id="PF14379">
    <property type="entry name" value="Myb_CC_LHEQLE"/>
    <property type="match status" value="1"/>
</dbReference>
<comment type="similarity">
    <text evidence="2">Belongs to the MYB-CC family.</text>
</comment>
<dbReference type="GO" id="GO:0005634">
    <property type="term" value="C:nucleus"/>
    <property type="evidence" value="ECO:0007669"/>
    <property type="project" value="UniProtKB-SubCell"/>
</dbReference>
<dbReference type="InterPro" id="IPR009057">
    <property type="entry name" value="Homeodomain-like_sf"/>
</dbReference>
<dbReference type="FunFam" id="1.10.10.60:FF:000002">
    <property type="entry name" value="Myb family transcription factor"/>
    <property type="match status" value="1"/>
</dbReference>
<keyword evidence="6" id="KW-0539">Nucleus</keyword>
<accession>A0AA39DSB2</accession>
<keyword evidence="4" id="KW-0175">Coiled coil</keyword>
<dbReference type="GO" id="GO:0003677">
    <property type="term" value="F:DNA binding"/>
    <property type="evidence" value="ECO:0007669"/>
    <property type="project" value="InterPro"/>
</dbReference>
<dbReference type="PROSITE" id="PS51294">
    <property type="entry name" value="HTH_MYB"/>
    <property type="match status" value="1"/>
</dbReference>
<gene>
    <name evidence="9" type="ORF">PVL29_010812</name>
</gene>
<keyword evidence="3" id="KW-0805">Transcription regulation</keyword>